<dbReference type="GO" id="GO:0043165">
    <property type="term" value="P:Gram-negative-bacterium-type cell outer membrane assembly"/>
    <property type="evidence" value="ECO:0007669"/>
    <property type="project" value="UniProtKB-UniRule"/>
</dbReference>
<feature type="signal peptide" evidence="5">
    <location>
        <begin position="1"/>
        <end position="19"/>
    </location>
</feature>
<evidence type="ECO:0000256" key="4">
    <source>
        <dbReference type="HAMAP-Rule" id="MF_00923"/>
    </source>
</evidence>
<comment type="similarity">
    <text evidence="4">Belongs to the BamB family.</text>
</comment>
<comment type="function">
    <text evidence="4">Part of the outer membrane protein assembly complex, which is involved in assembly and insertion of beta-barrel proteins into the outer membrane.</text>
</comment>
<name>K2L642_9GAMM</name>
<evidence type="ECO:0000313" key="7">
    <source>
        <dbReference type="EMBL" id="EKE85225.1"/>
    </source>
</evidence>
<dbReference type="AlphaFoldDB" id="K2L642"/>
<feature type="domain" description="Pyrrolo-quinoline quinone repeat" evidence="6">
    <location>
        <begin position="83"/>
        <end position="334"/>
    </location>
</feature>
<keyword evidence="8" id="KW-1185">Reference proteome</keyword>
<protein>
    <recommendedName>
        <fullName evidence="4">Outer membrane protein assembly factor BamB</fullName>
    </recommendedName>
</protein>
<keyword evidence="4" id="KW-0449">Lipoprotein</keyword>
<dbReference type="InterPro" id="IPR017687">
    <property type="entry name" value="BamB"/>
</dbReference>
<comment type="caution">
    <text evidence="7">The sequence shown here is derived from an EMBL/GenBank/DDBJ whole genome shotgun (WGS) entry which is preliminary data.</text>
</comment>
<dbReference type="RefSeq" id="WP_008487577.1">
    <property type="nucleotide sequence ID" value="NZ_AMRG01000003.1"/>
</dbReference>
<dbReference type="SUPFAM" id="SSF50998">
    <property type="entry name" value="Quinoprotein alcohol dehydrogenase-like"/>
    <property type="match status" value="1"/>
</dbReference>
<accession>K2L642</accession>
<dbReference type="InterPro" id="IPR015943">
    <property type="entry name" value="WD40/YVTN_repeat-like_dom_sf"/>
</dbReference>
<organism evidence="7 8">
    <name type="scientific">Idiomarina xiamenensis 10-D-4</name>
    <dbReference type="NCBI Taxonomy" id="740709"/>
    <lineage>
        <taxon>Bacteria</taxon>
        <taxon>Pseudomonadati</taxon>
        <taxon>Pseudomonadota</taxon>
        <taxon>Gammaproteobacteria</taxon>
        <taxon>Alteromonadales</taxon>
        <taxon>Idiomarinaceae</taxon>
        <taxon>Idiomarina</taxon>
    </lineage>
</organism>
<dbReference type="Proteomes" id="UP000014115">
    <property type="component" value="Unassembled WGS sequence"/>
</dbReference>
<dbReference type="NCBIfam" id="TIGR03300">
    <property type="entry name" value="assembly_YfgL"/>
    <property type="match status" value="1"/>
</dbReference>
<dbReference type="Gene3D" id="2.130.10.10">
    <property type="entry name" value="YVTN repeat-like/Quinoprotein amine dehydrogenase"/>
    <property type="match status" value="1"/>
</dbReference>
<dbReference type="SMART" id="SM00564">
    <property type="entry name" value="PQQ"/>
    <property type="match status" value="7"/>
</dbReference>
<dbReference type="PROSITE" id="PS51257">
    <property type="entry name" value="PROKAR_LIPOPROTEIN"/>
    <property type="match status" value="1"/>
</dbReference>
<dbReference type="NCBIfam" id="NF008351">
    <property type="entry name" value="PRK11138.1"/>
    <property type="match status" value="1"/>
</dbReference>
<sequence>MIKRFNLFGSAKFAALALAVTVVSGCSVFSDDDEPTFAELQPIDSKVSPRVVWDSSVGDGVGDYFSRLNPVISDGVVYAADRAGIVAAFNQQNGKRLWRVDVRKLLRDEDTSSWSWNPFSSDLPIRLSGGLATQYNRVYVGSENGDVIALNAADGQLAWHTEVGNEVLADPAVGEGRVVVHTGAGKVISLNADNGEKQWEFVQEVPALSLRGSSAPTIAAGGAIVGTNSGKATVLILENGQQAWEQRIGQATGASELERLIDVDAEPVVVGQTAYFISYNGQLAALELTSGRVIWQREYSSYQDFTIAGNRIYVTDSNSHVYALERSSGTEVWSSTELWGRNLTAPAVVGDYVVVGDFEGYFHWLNRDTGVLEGRLDLGGDGAYVGARVADGNLFIQTRDGSVVSVTQE</sequence>
<keyword evidence="2 4" id="KW-0472">Membrane</keyword>
<comment type="subcellular location">
    <subcellularLocation>
        <location evidence="4">Cell outer membrane</location>
        <topology evidence="4">Lipid-anchor</topology>
    </subcellularLocation>
</comment>
<reference evidence="7 8" key="1">
    <citation type="journal article" date="2012" name="J. Bacteriol.">
        <title>Genome Sequence of Idiomarina xiamenensis Type Strain 10-D-4.</title>
        <authorList>
            <person name="Lai Q."/>
            <person name="Wang L."/>
            <person name="Wang W."/>
            <person name="Shao Z."/>
        </authorList>
    </citation>
    <scope>NUCLEOTIDE SEQUENCE [LARGE SCALE GENOMIC DNA]</scope>
    <source>
        <strain evidence="7 8">10-D-4</strain>
    </source>
</reference>
<dbReference type="InterPro" id="IPR018391">
    <property type="entry name" value="PQQ_b-propeller_rpt"/>
</dbReference>
<evidence type="ECO:0000256" key="1">
    <source>
        <dbReference type="ARBA" id="ARBA00022729"/>
    </source>
</evidence>
<dbReference type="InterPro" id="IPR011047">
    <property type="entry name" value="Quinoprotein_ADH-like_sf"/>
</dbReference>
<dbReference type="GO" id="GO:0009279">
    <property type="term" value="C:cell outer membrane"/>
    <property type="evidence" value="ECO:0007669"/>
    <property type="project" value="UniProtKB-SubCell"/>
</dbReference>
<dbReference type="EMBL" id="AMRG01000003">
    <property type="protein sequence ID" value="EKE85225.1"/>
    <property type="molecule type" value="Genomic_DNA"/>
</dbReference>
<evidence type="ECO:0000256" key="3">
    <source>
        <dbReference type="ARBA" id="ARBA00023237"/>
    </source>
</evidence>
<keyword evidence="1 4" id="KW-0732">Signal</keyword>
<dbReference type="PANTHER" id="PTHR34512">
    <property type="entry name" value="CELL SURFACE PROTEIN"/>
    <property type="match status" value="1"/>
</dbReference>
<keyword evidence="3 4" id="KW-0998">Cell outer membrane</keyword>
<evidence type="ECO:0000256" key="2">
    <source>
        <dbReference type="ARBA" id="ARBA00023136"/>
    </source>
</evidence>
<proteinExistence type="inferred from homology"/>
<dbReference type="eggNOG" id="COG1520">
    <property type="taxonomic scope" value="Bacteria"/>
</dbReference>
<dbReference type="InterPro" id="IPR002372">
    <property type="entry name" value="PQQ_rpt_dom"/>
</dbReference>
<dbReference type="PANTHER" id="PTHR34512:SF30">
    <property type="entry name" value="OUTER MEMBRANE PROTEIN ASSEMBLY FACTOR BAMB"/>
    <property type="match status" value="1"/>
</dbReference>
<dbReference type="HAMAP" id="MF_00923">
    <property type="entry name" value="OM_assembly_BamB"/>
    <property type="match status" value="1"/>
</dbReference>
<evidence type="ECO:0000313" key="8">
    <source>
        <dbReference type="Proteomes" id="UP000014115"/>
    </source>
</evidence>
<gene>
    <name evidence="4" type="primary">bamB</name>
    <name evidence="7" type="ORF">A10D4_02735</name>
</gene>
<dbReference type="STRING" id="740709.A10D4_02735"/>
<dbReference type="OrthoDB" id="5173551at2"/>
<evidence type="ECO:0000259" key="6">
    <source>
        <dbReference type="Pfam" id="PF13360"/>
    </source>
</evidence>
<feature type="chain" id="PRO_5009015956" description="Outer membrane protein assembly factor BamB" evidence="5">
    <location>
        <begin position="20"/>
        <end position="409"/>
    </location>
</feature>
<evidence type="ECO:0000256" key="5">
    <source>
        <dbReference type="SAM" id="SignalP"/>
    </source>
</evidence>
<keyword evidence="4" id="KW-0564">Palmitate</keyword>
<dbReference type="Pfam" id="PF13360">
    <property type="entry name" value="PQQ_2"/>
    <property type="match status" value="1"/>
</dbReference>
<comment type="subunit">
    <text evidence="4">Part of the Bam complex.</text>
</comment>
<dbReference type="PATRIC" id="fig|740709.3.peg.550"/>
<dbReference type="GO" id="GO:0051205">
    <property type="term" value="P:protein insertion into membrane"/>
    <property type="evidence" value="ECO:0007669"/>
    <property type="project" value="UniProtKB-UniRule"/>
</dbReference>